<protein>
    <recommendedName>
        <fullName evidence="10 11">Multifunctional fusion protein</fullName>
    </recommendedName>
    <domain>
        <recommendedName>
            <fullName evidence="10">Protein translocase subunit SecD</fullName>
        </recommendedName>
    </domain>
    <domain>
        <recommendedName>
            <fullName evidence="11">Protein-export membrane protein SecF</fullName>
        </recommendedName>
    </domain>
</protein>
<dbReference type="Gene3D" id="3.30.70.3400">
    <property type="match status" value="1"/>
</dbReference>
<evidence type="ECO:0000256" key="11">
    <source>
        <dbReference type="HAMAP-Rule" id="MF_01464"/>
    </source>
</evidence>
<keyword evidence="6 10" id="KW-0653">Protein transport</keyword>
<feature type="transmembrane region" description="Helical" evidence="10">
    <location>
        <begin position="681"/>
        <end position="701"/>
    </location>
</feature>
<dbReference type="NCBIfam" id="NF009583">
    <property type="entry name" value="PRK13024.1-3"/>
    <property type="match status" value="1"/>
</dbReference>
<dbReference type="HAMAP" id="MF_01463_B">
    <property type="entry name" value="SecD_B"/>
    <property type="match status" value="1"/>
</dbReference>
<feature type="transmembrane region" description="Helical" evidence="10">
    <location>
        <begin position="478"/>
        <end position="502"/>
    </location>
</feature>
<dbReference type="InterPro" id="IPR048631">
    <property type="entry name" value="SecD_1st"/>
</dbReference>
<evidence type="ECO:0000256" key="5">
    <source>
        <dbReference type="ARBA" id="ARBA00022692"/>
    </source>
</evidence>
<dbReference type="Pfam" id="PF21760">
    <property type="entry name" value="SecD_1st"/>
    <property type="match status" value="1"/>
</dbReference>
<comment type="caution">
    <text evidence="15">The sequence shown here is derived from an EMBL/GenBank/DDBJ whole genome shotgun (WGS) entry which is preliminary data.</text>
</comment>
<comment type="similarity">
    <text evidence="10">Belongs to the SecD/SecF family. SecD subfamily.</text>
</comment>
<feature type="transmembrane region" description="Helical" evidence="10">
    <location>
        <begin position="377"/>
        <end position="399"/>
    </location>
</feature>
<dbReference type="SUPFAM" id="SSF82866">
    <property type="entry name" value="Multidrug efflux transporter AcrB transmembrane domain"/>
    <property type="match status" value="2"/>
</dbReference>
<dbReference type="GO" id="GO:0043952">
    <property type="term" value="P:protein transport by the Sec complex"/>
    <property type="evidence" value="ECO:0007669"/>
    <property type="project" value="UniProtKB-UniRule"/>
</dbReference>
<dbReference type="InterPro" id="IPR022646">
    <property type="entry name" value="SecD/SecF_CS"/>
</dbReference>
<feature type="transmembrane region" description="Helical" evidence="10">
    <location>
        <begin position="789"/>
        <end position="814"/>
    </location>
</feature>
<evidence type="ECO:0000256" key="4">
    <source>
        <dbReference type="ARBA" id="ARBA00022519"/>
    </source>
</evidence>
<dbReference type="InterPro" id="IPR055344">
    <property type="entry name" value="SecD_SecF_C_bact"/>
</dbReference>
<feature type="transmembrane region" description="Helical" evidence="10">
    <location>
        <begin position="707"/>
        <end position="724"/>
    </location>
</feature>
<dbReference type="Proteomes" id="UP000237222">
    <property type="component" value="Unassembled WGS sequence"/>
</dbReference>
<dbReference type="Gene3D" id="3.30.1360.200">
    <property type="match status" value="1"/>
</dbReference>
<evidence type="ECO:0000259" key="12">
    <source>
        <dbReference type="Pfam" id="PF02355"/>
    </source>
</evidence>
<evidence type="ECO:0000256" key="7">
    <source>
        <dbReference type="ARBA" id="ARBA00022989"/>
    </source>
</evidence>
<dbReference type="HAMAP" id="MF_01464_B">
    <property type="entry name" value="SecF_B"/>
    <property type="match status" value="1"/>
</dbReference>
<evidence type="ECO:0000256" key="8">
    <source>
        <dbReference type="ARBA" id="ARBA00023010"/>
    </source>
</evidence>
<dbReference type="InterPro" id="IPR005665">
    <property type="entry name" value="SecF_bac"/>
</dbReference>
<dbReference type="OrthoDB" id="9805019at2"/>
<sequence length="838" mass="89775">MRFFNTRAVIYLLLILLGLCSVVPNFLNTNAQAKLPAWFTHNTLKLGLDLQGGSHLLMSADTAPLINGAVERVAEQIITQLREGKIAYAKAQLEGPHWQVSLRDADNLRKAKALATEHNRTATGVRMFKVAGQENILSISLTEEYIAEIKKDALDRSLEVLRRRLNETGLVEPSISKQGDDGVLIQMPGVSDPAYIRQLLGTTAQMSFHWVARPQSIIPTMTVLSSQDQQAYTLEKQVAMKGEHISDASLGFHQNTGEPIVTFALDHVGAKLFGEMTRNNIGRPLAVVLDNKVITAPVIQGVIGGGRGEITGNFTSSEASDLALLLRAGALPAPLAVVEERTVGPDLGSDAIQMGLFTGVLGAALVLVFMTVIYRGWGLIACASLTINIGLIFGILSLLSATLTLPGIAGIILTIGMAVDANILINERIREESARGKRAMAAINAGFDKAYATIIDANVTTLIAVSLLFMFGNGPIRGFAVTIAIGLVTSMFSSIAVTRVLIKWHIRKRQRDVLSFSGFAMLDRLSKRNTNFLGGRFMGLALSAILSLGSVALFIGGGLNYGVDFTGGTLVNVKTEQLSVQGLRSNLLAHDFDRVTIQEFGDAGQFLVRLPAQSGDKQLSANEIDSLKAAILSEDATASFPRVDMVGPKISGGFADASILAVLLAAAGMLVYLWIRYESHFATAAIATIGLDITKTIGFFALTGLEFNLTAVAALLALIGYSINDKVVVFDRVREGLRANPDAPLLRVLNESISSTLTRTLFTSATTLLAILPMAVAGGDAVSSFAKPMLFGIIVGTSSSIFIASPILYFLGVWREQKGLKQLRPSAEEVRESLALMP</sequence>
<dbReference type="Pfam" id="PF02355">
    <property type="entry name" value="SecD_SecF_C"/>
    <property type="match status" value="2"/>
</dbReference>
<keyword evidence="8 10" id="KW-0811">Translocation</keyword>
<feature type="transmembrane region" description="Helical" evidence="10">
    <location>
        <begin position="405"/>
        <end position="425"/>
    </location>
</feature>
<dbReference type="NCBIfam" id="TIGR00966">
    <property type="entry name" value="transloc_SecF"/>
    <property type="match status" value="1"/>
</dbReference>
<keyword evidence="9 10" id="KW-0472">Membrane</keyword>
<keyword evidence="5 10" id="KW-0812">Transmembrane</keyword>
<evidence type="ECO:0000313" key="15">
    <source>
        <dbReference type="EMBL" id="POP51701.1"/>
    </source>
</evidence>
<evidence type="ECO:0000256" key="3">
    <source>
        <dbReference type="ARBA" id="ARBA00022475"/>
    </source>
</evidence>
<feature type="domain" description="Protein export membrane protein SecD/SecF C-terminal" evidence="12">
    <location>
        <begin position="337"/>
        <end position="505"/>
    </location>
</feature>
<dbReference type="PANTHER" id="PTHR30081:SF1">
    <property type="entry name" value="PROTEIN TRANSLOCASE SUBUNIT SECD"/>
    <property type="match status" value="1"/>
</dbReference>
<feature type="domain" description="Protein export membrane protein SecD/SecF C-terminal" evidence="12">
    <location>
        <begin position="636"/>
        <end position="812"/>
    </location>
</feature>
<dbReference type="FunFam" id="1.20.1640.10:FF:000004">
    <property type="entry name" value="Protein translocase subunit SecD"/>
    <property type="match status" value="1"/>
</dbReference>
<dbReference type="InterPro" id="IPR022813">
    <property type="entry name" value="SecD/SecF_arch_bac"/>
</dbReference>
<organism evidence="15 16">
    <name type="scientific">Zhongshania marina</name>
    <dbReference type="NCBI Taxonomy" id="2304603"/>
    <lineage>
        <taxon>Bacteria</taxon>
        <taxon>Pseudomonadati</taxon>
        <taxon>Pseudomonadota</taxon>
        <taxon>Gammaproteobacteria</taxon>
        <taxon>Cellvibrionales</taxon>
        <taxon>Spongiibacteraceae</taxon>
        <taxon>Zhongshania</taxon>
    </lineage>
</organism>
<feature type="transmembrane region" description="Helical" evidence="10">
    <location>
        <begin position="757"/>
        <end position="777"/>
    </location>
</feature>
<dbReference type="GO" id="GO:0005886">
    <property type="term" value="C:plasma membrane"/>
    <property type="evidence" value="ECO:0007669"/>
    <property type="project" value="UniProtKB-SubCell"/>
</dbReference>
<dbReference type="Pfam" id="PF22599">
    <property type="entry name" value="SecDF_P1_head"/>
    <property type="match status" value="1"/>
</dbReference>
<dbReference type="GO" id="GO:0015450">
    <property type="term" value="F:protein-transporting ATPase activity"/>
    <property type="evidence" value="ECO:0007669"/>
    <property type="project" value="InterPro"/>
</dbReference>
<dbReference type="FunFam" id="3.30.1360.200:FF:000002">
    <property type="entry name" value="Preprotein translocase subunit SecD"/>
    <property type="match status" value="1"/>
</dbReference>
<dbReference type="RefSeq" id="WP_103685327.1">
    <property type="nucleotide sequence ID" value="NZ_PQGG01000035.1"/>
</dbReference>
<feature type="transmembrane region" description="Helical" evidence="10">
    <location>
        <begin position="537"/>
        <end position="559"/>
    </location>
</feature>
<reference evidence="15" key="1">
    <citation type="submission" date="2018-01" db="EMBL/GenBank/DDBJ databases">
        <authorList>
            <person name="Yu X.-D."/>
        </authorList>
    </citation>
    <scope>NUCLEOTIDE SEQUENCE</scope>
    <source>
        <strain evidence="15">ZX-21</strain>
    </source>
</reference>
<evidence type="ECO:0000313" key="16">
    <source>
        <dbReference type="Proteomes" id="UP000237222"/>
    </source>
</evidence>
<comment type="caution">
    <text evidence="10">Lacks conserved residue(s) required for the propagation of feature annotation.</text>
</comment>
<dbReference type="NCBIfam" id="TIGR00916">
    <property type="entry name" value="2A0604s01"/>
    <property type="match status" value="1"/>
</dbReference>
<comment type="function">
    <text evidence="10">Part of the Sec protein translocase complex. Interacts with the SecYEG preprotein conducting channel. SecDF uses the proton motive force (PMF) to complete protein translocation after the ATP-dependent function of SecA.</text>
</comment>
<dbReference type="GO" id="GO:0006605">
    <property type="term" value="P:protein targeting"/>
    <property type="evidence" value="ECO:0007669"/>
    <property type="project" value="UniProtKB-UniRule"/>
</dbReference>
<evidence type="ECO:0000256" key="10">
    <source>
        <dbReference type="HAMAP-Rule" id="MF_01463"/>
    </source>
</evidence>
<dbReference type="InterPro" id="IPR005791">
    <property type="entry name" value="SecD"/>
</dbReference>
<comment type="subunit">
    <text evidence="11">Forms a complex with SecD. Part of the essential Sec protein translocation apparatus which comprises SecA, SecYEG and auxiliary proteins SecDF-YajC and YidC.</text>
</comment>
<name>A0A2S4HDD2_9GAMM</name>
<comment type="subcellular location">
    <subcellularLocation>
        <location evidence="1 10">Cell membrane</location>
        <topology evidence="1 10">Multi-pass membrane protein</topology>
    </subcellularLocation>
</comment>
<keyword evidence="4" id="KW-0997">Cell inner membrane</keyword>
<dbReference type="NCBIfam" id="TIGR01129">
    <property type="entry name" value="secD"/>
    <property type="match status" value="1"/>
</dbReference>
<dbReference type="GO" id="GO:0065002">
    <property type="term" value="P:intracellular protein transmembrane transport"/>
    <property type="evidence" value="ECO:0007669"/>
    <property type="project" value="UniProtKB-UniRule"/>
</dbReference>
<feature type="transmembrane region" description="Helical" evidence="10">
    <location>
        <begin position="450"/>
        <end position="472"/>
    </location>
</feature>
<feature type="transmembrane region" description="Helical" evidence="10">
    <location>
        <begin position="351"/>
        <end position="370"/>
    </location>
</feature>
<keyword evidence="3 10" id="KW-1003">Cell membrane</keyword>
<dbReference type="PANTHER" id="PTHR30081">
    <property type="entry name" value="PROTEIN-EXPORT MEMBRANE PROTEIN SEC"/>
    <property type="match status" value="1"/>
</dbReference>
<dbReference type="AlphaFoldDB" id="A0A2S4HDD2"/>
<gene>
    <name evidence="11" type="primary">secF</name>
    <name evidence="10" type="synonym">secD</name>
    <name evidence="15" type="ORF">C0068_15180</name>
</gene>
<dbReference type="InterPro" id="IPR054384">
    <property type="entry name" value="SecDF_P1_head"/>
</dbReference>
<dbReference type="InterPro" id="IPR022645">
    <property type="entry name" value="SecD/SecF_bac"/>
</dbReference>
<evidence type="ECO:0000256" key="2">
    <source>
        <dbReference type="ARBA" id="ARBA00022448"/>
    </source>
</evidence>
<accession>A0A2S4HDD2</accession>
<proteinExistence type="inferred from homology"/>
<evidence type="ECO:0000259" key="13">
    <source>
        <dbReference type="Pfam" id="PF21760"/>
    </source>
</evidence>
<comment type="subunit">
    <text evidence="10">Forms a complex with SecF. Part of the essential Sec protein translocation apparatus which comprises SecA, SecYEG and auxiliary proteins SecDF-YajC and YidC.</text>
</comment>
<comment type="similarity">
    <text evidence="11">Belongs to the SecD/SecF family. SecF subfamily.</text>
</comment>
<feature type="domain" description="Protein translocase subunit SecDF P1" evidence="13">
    <location>
        <begin position="155"/>
        <end position="212"/>
    </location>
</feature>
<evidence type="ECO:0000256" key="9">
    <source>
        <dbReference type="ARBA" id="ARBA00023136"/>
    </source>
</evidence>
<feature type="domain" description="SecDF P1 head subdomain" evidence="14">
    <location>
        <begin position="224"/>
        <end position="333"/>
    </location>
</feature>
<dbReference type="PRINTS" id="PR01755">
    <property type="entry name" value="SECFTRNLCASE"/>
</dbReference>
<dbReference type="Pfam" id="PF07549">
    <property type="entry name" value="Sec_GG"/>
    <property type="match status" value="2"/>
</dbReference>
<keyword evidence="2 10" id="KW-0813">Transport</keyword>
<dbReference type="InterPro" id="IPR048634">
    <property type="entry name" value="SecD_SecF_C"/>
</dbReference>
<dbReference type="EMBL" id="PQGG01000035">
    <property type="protein sequence ID" value="POP51701.1"/>
    <property type="molecule type" value="Genomic_DNA"/>
</dbReference>
<keyword evidence="7 10" id="KW-1133">Transmembrane helix</keyword>
<dbReference type="Gene3D" id="1.20.1640.10">
    <property type="entry name" value="Multidrug efflux transporter AcrB transmembrane domain"/>
    <property type="match status" value="2"/>
</dbReference>
<evidence type="ECO:0000259" key="14">
    <source>
        <dbReference type="Pfam" id="PF22599"/>
    </source>
</evidence>
<evidence type="ECO:0000256" key="6">
    <source>
        <dbReference type="ARBA" id="ARBA00022927"/>
    </source>
</evidence>
<feature type="transmembrane region" description="Helical" evidence="10">
    <location>
        <begin position="654"/>
        <end position="674"/>
    </location>
</feature>
<evidence type="ECO:0000256" key="1">
    <source>
        <dbReference type="ARBA" id="ARBA00004651"/>
    </source>
</evidence>